<dbReference type="Proteomes" id="UP000012164">
    <property type="component" value="Unassembled WGS sequence"/>
</dbReference>
<dbReference type="EMBL" id="AKWR02000142">
    <property type="protein sequence ID" value="EMJ36030.1"/>
    <property type="molecule type" value="Genomic_DNA"/>
</dbReference>
<organism evidence="1 2">
    <name type="scientific">Leptospira interrogans str. FPW1039</name>
    <dbReference type="NCBI Taxonomy" id="1193040"/>
    <lineage>
        <taxon>Bacteria</taxon>
        <taxon>Pseudomonadati</taxon>
        <taxon>Spirochaetota</taxon>
        <taxon>Spirochaetia</taxon>
        <taxon>Leptospirales</taxon>
        <taxon>Leptospiraceae</taxon>
        <taxon>Leptospira</taxon>
    </lineage>
</organism>
<evidence type="ECO:0000313" key="2">
    <source>
        <dbReference type="Proteomes" id="UP000012164"/>
    </source>
</evidence>
<evidence type="ECO:0000313" key="1">
    <source>
        <dbReference type="EMBL" id="EMJ36030.1"/>
    </source>
</evidence>
<proteinExistence type="predicted"/>
<accession>A0A0F6IDA5</accession>
<name>A0A0F6IDA5_LEPIR</name>
<protein>
    <submittedName>
        <fullName evidence="1">Uncharacterized protein</fullName>
    </submittedName>
</protein>
<reference evidence="1 2" key="1">
    <citation type="submission" date="2013-01" db="EMBL/GenBank/DDBJ databases">
        <authorList>
            <person name="Harkins D.M."/>
            <person name="Durkin A.S."/>
            <person name="Brinkac L.M."/>
            <person name="Haft D.H."/>
            <person name="Selengut J.D."/>
            <person name="Sanka R."/>
            <person name="DePew J."/>
            <person name="Purushe J."/>
            <person name="Peacock S.J."/>
            <person name="Thaipadungpanit J."/>
            <person name="Wuthiekanun V.W."/>
            <person name="Day N.P."/>
            <person name="Vinetz J.M."/>
            <person name="Sutton G.G."/>
            <person name="Nierman W.C."/>
            <person name="Fouts D.E."/>
        </authorList>
    </citation>
    <scope>NUCLEOTIDE SEQUENCE [LARGE SCALE GENOMIC DNA]</scope>
    <source>
        <strain evidence="1 2">FPW1039</strain>
    </source>
</reference>
<sequence>MIILRTKAERLSIDRRSESKYNALVNKLHAGNVIYHIIFSFN</sequence>
<gene>
    <name evidence="1" type="ORF">LEP1GSC079_3473</name>
</gene>
<dbReference type="AlphaFoldDB" id="A0A0F6IDA5"/>
<comment type="caution">
    <text evidence="1">The sequence shown here is derived from an EMBL/GenBank/DDBJ whole genome shotgun (WGS) entry which is preliminary data.</text>
</comment>